<evidence type="ECO:0000256" key="2">
    <source>
        <dbReference type="SAM" id="SignalP"/>
    </source>
</evidence>
<dbReference type="InterPro" id="IPR038765">
    <property type="entry name" value="Papain-like_cys_pep_sf"/>
</dbReference>
<keyword evidence="2" id="KW-0732">Signal</keyword>
<evidence type="ECO:0000313" key="5">
    <source>
        <dbReference type="Proteomes" id="UP000285288"/>
    </source>
</evidence>
<dbReference type="Proteomes" id="UP000285288">
    <property type="component" value="Unassembled WGS sequence"/>
</dbReference>
<dbReference type="InterPro" id="IPR007921">
    <property type="entry name" value="CHAP_dom"/>
</dbReference>
<organism evidence="4 5">
    <name type="scientific">Holdemanella biformis</name>
    <dbReference type="NCBI Taxonomy" id="1735"/>
    <lineage>
        <taxon>Bacteria</taxon>
        <taxon>Bacillati</taxon>
        <taxon>Bacillota</taxon>
        <taxon>Erysipelotrichia</taxon>
        <taxon>Erysipelotrichales</taxon>
        <taxon>Erysipelotrichaceae</taxon>
        <taxon>Holdemanella</taxon>
    </lineage>
</organism>
<feature type="compositionally biased region" description="Basic and acidic residues" evidence="1">
    <location>
        <begin position="99"/>
        <end position="113"/>
    </location>
</feature>
<feature type="signal peptide" evidence="2">
    <location>
        <begin position="1"/>
        <end position="26"/>
    </location>
</feature>
<name>A0A413UC98_9FIRM</name>
<evidence type="ECO:0000313" key="4">
    <source>
        <dbReference type="EMBL" id="RHB05426.1"/>
    </source>
</evidence>
<feature type="compositionally biased region" description="Pro residues" evidence="1">
    <location>
        <begin position="78"/>
        <end position="98"/>
    </location>
</feature>
<evidence type="ECO:0000256" key="1">
    <source>
        <dbReference type="SAM" id="MobiDB-lite"/>
    </source>
</evidence>
<dbReference type="RefSeq" id="WP_118011410.1">
    <property type="nucleotide sequence ID" value="NZ_QSGD01000022.1"/>
</dbReference>
<reference evidence="4 5" key="1">
    <citation type="submission" date="2018-08" db="EMBL/GenBank/DDBJ databases">
        <title>A genome reference for cultivated species of the human gut microbiota.</title>
        <authorList>
            <person name="Zou Y."/>
            <person name="Xue W."/>
            <person name="Luo G."/>
        </authorList>
    </citation>
    <scope>NUCLEOTIDE SEQUENCE [LARGE SCALE GENOMIC DNA]</scope>
    <source>
        <strain evidence="4 5">AM42-13AC</strain>
    </source>
</reference>
<dbReference type="Pfam" id="PF05257">
    <property type="entry name" value="CHAP"/>
    <property type="match status" value="1"/>
</dbReference>
<dbReference type="PROSITE" id="PS50911">
    <property type="entry name" value="CHAP"/>
    <property type="match status" value="1"/>
</dbReference>
<accession>A0A413UC98</accession>
<proteinExistence type="predicted"/>
<feature type="region of interest" description="Disordered" evidence="1">
    <location>
        <begin position="61"/>
        <end position="131"/>
    </location>
</feature>
<feature type="domain" description="Peptidase C51" evidence="3">
    <location>
        <begin position="154"/>
        <end position="290"/>
    </location>
</feature>
<dbReference type="EMBL" id="QSGD01000022">
    <property type="protein sequence ID" value="RHB05426.1"/>
    <property type="molecule type" value="Genomic_DNA"/>
</dbReference>
<comment type="caution">
    <text evidence="4">The sequence shown here is derived from an EMBL/GenBank/DDBJ whole genome shotgun (WGS) entry which is preliminary data.</text>
</comment>
<feature type="compositionally biased region" description="Polar residues" evidence="1">
    <location>
        <begin position="61"/>
        <end position="74"/>
    </location>
</feature>
<gene>
    <name evidence="4" type="ORF">DW907_06635</name>
</gene>
<dbReference type="AlphaFoldDB" id="A0A413UC98"/>
<dbReference type="SUPFAM" id="SSF54001">
    <property type="entry name" value="Cysteine proteinases"/>
    <property type="match status" value="1"/>
</dbReference>
<protein>
    <submittedName>
        <fullName evidence="4">CHAP domain-containing protein</fullName>
    </submittedName>
</protein>
<sequence>MHINKLSAYILTGTLILSGMTSTVKADENMIYTDHHTYYIGSVEYNEDGTVVDASHVCNMQVETPPTTDGNDTEVTPDPGPSEPTEPVTPAPTPVPQPPKEDGSTATDKKEPSIGDITILPELPEPDVPDTNDGTNDIINTPSEGYISSVKKALKLDNYISLDWSKFITIGNPFELGQCTYFAWSRFYQAYGFSSGAFGDGKDNAREIVSAHSNMFSLSSTPSGGAVFSAQKNTLYPQYGHVGFVEAFDGTNLWISEGNYKVNGKEGYIHIYRTTFQAFKAMYPDVVFAVPNGSVLENSLLSDLSLYSMDSGLNVTNTSADNSKVNVKKLKYKNTNRKNTIYYENGEKIQQYKFKPADEKVVSEV</sequence>
<feature type="chain" id="PRO_5019186128" evidence="2">
    <location>
        <begin position="27"/>
        <end position="365"/>
    </location>
</feature>
<dbReference type="Gene3D" id="3.90.1720.10">
    <property type="entry name" value="endopeptidase domain like (from Nostoc punctiforme)"/>
    <property type="match status" value="1"/>
</dbReference>
<evidence type="ECO:0000259" key="3">
    <source>
        <dbReference type="PROSITE" id="PS50911"/>
    </source>
</evidence>